<dbReference type="Proteomes" id="UP001431209">
    <property type="component" value="Unassembled WGS sequence"/>
</dbReference>
<evidence type="ECO:0000313" key="4">
    <source>
        <dbReference type="Proteomes" id="UP001431209"/>
    </source>
</evidence>
<protein>
    <recommendedName>
        <fullName evidence="2">Alpha/beta hydrolase fold-3 domain-containing protein</fullName>
    </recommendedName>
</protein>
<keyword evidence="4" id="KW-1185">Reference proteome</keyword>
<dbReference type="InterPro" id="IPR029058">
    <property type="entry name" value="AB_hydrolase_fold"/>
</dbReference>
<gene>
    <name evidence="3" type="ORF">AKO1_010795</name>
</gene>
<dbReference type="PANTHER" id="PTHR48081:SF8">
    <property type="entry name" value="ALPHA_BETA HYDROLASE FOLD-3 DOMAIN-CONTAINING PROTEIN-RELATED"/>
    <property type="match status" value="1"/>
</dbReference>
<dbReference type="GO" id="GO:0016787">
    <property type="term" value="F:hydrolase activity"/>
    <property type="evidence" value="ECO:0007669"/>
    <property type="project" value="UniProtKB-KW"/>
</dbReference>
<dbReference type="PANTHER" id="PTHR48081">
    <property type="entry name" value="AB HYDROLASE SUPERFAMILY PROTEIN C4A8.06C"/>
    <property type="match status" value="1"/>
</dbReference>
<proteinExistence type="predicted"/>
<dbReference type="Pfam" id="PF07859">
    <property type="entry name" value="Abhydrolase_3"/>
    <property type="match status" value="1"/>
</dbReference>
<dbReference type="InterPro" id="IPR050300">
    <property type="entry name" value="GDXG_lipolytic_enzyme"/>
</dbReference>
<dbReference type="AlphaFoldDB" id="A0AAW2YMN0"/>
<organism evidence="3 4">
    <name type="scientific">Acrasis kona</name>
    <dbReference type="NCBI Taxonomy" id="1008807"/>
    <lineage>
        <taxon>Eukaryota</taxon>
        <taxon>Discoba</taxon>
        <taxon>Heterolobosea</taxon>
        <taxon>Tetramitia</taxon>
        <taxon>Eutetramitia</taxon>
        <taxon>Acrasidae</taxon>
        <taxon>Acrasis</taxon>
    </lineage>
</organism>
<feature type="domain" description="Alpha/beta hydrolase fold-3" evidence="2">
    <location>
        <begin position="449"/>
        <end position="638"/>
    </location>
</feature>
<evidence type="ECO:0000256" key="1">
    <source>
        <dbReference type="ARBA" id="ARBA00022801"/>
    </source>
</evidence>
<dbReference type="SUPFAM" id="SSF53474">
    <property type="entry name" value="alpha/beta-Hydrolases"/>
    <property type="match status" value="1"/>
</dbReference>
<sequence>MPSTSTQVLTTVVDEPVVQKIIEQKNISVVNKPVVTEIHDQLIIEVQKKPEVIHKKANTITNESIAPTQYEVIGQSTPFELPRAPETQFKTEKLLETIKLPEEVKEVVNRTTIERHVIPEITQVRDQTYIKRIDVPVIRTVLHNVIVREVQPTTLKVEPSPIIISQQPTITENINQEHLTHQHETKQIVNQENLTTSQHEPKQAQLQEEFINLDEPIITHPSFVPEQPSDDHCSFQAPVIEHPIIEQLHNHPNEPLVVVAPMLTKHKHKKSVSFNSLPPQVYAPEVEESPLTSKSIVQKQILMDQMPNFWSFIAPHTSFRFVFIMVSLLVAAASILSTSPYLRSPNHFLLKTSMSYLTFKESIYPSNSVYGESSLTCGARALNRFLESNAHRPDEGLVQYRKGMRGITSAAPPLSKYRFAQSSILNDSLLMEDHHNKCVGMHRSQKLVILYLHAGGFISGEAQEGLFVYKPIAEWSDSCVDMLSLNYRLCPEHSISNALDDGYAAFEHLKELGYRRISVMGSSAGGGIAISLSARLEGSVDHSLLHSMVLFSPFIDYSMKHQGDAKHDVMFNDASVQIMKKYLPHDEETLRELSPLYGLSNMELPRTFLSYSTTERVSEQCTLLSKEIESTGNGVVVVDVGLPHIAPIFNPFVQESLDIMKRVVNFLSK</sequence>
<comment type="caution">
    <text evidence="3">The sequence shown here is derived from an EMBL/GenBank/DDBJ whole genome shotgun (WGS) entry which is preliminary data.</text>
</comment>
<evidence type="ECO:0000259" key="2">
    <source>
        <dbReference type="Pfam" id="PF07859"/>
    </source>
</evidence>
<dbReference type="EMBL" id="JAOPGA020000309">
    <property type="protein sequence ID" value="KAL0478110.1"/>
    <property type="molecule type" value="Genomic_DNA"/>
</dbReference>
<accession>A0AAW2YMN0</accession>
<name>A0AAW2YMN0_9EUKA</name>
<keyword evidence="1" id="KW-0378">Hydrolase</keyword>
<reference evidence="3 4" key="1">
    <citation type="submission" date="2024-03" db="EMBL/GenBank/DDBJ databases">
        <title>The Acrasis kona genome and developmental transcriptomes reveal deep origins of eukaryotic multicellular pathways.</title>
        <authorList>
            <person name="Sheikh S."/>
            <person name="Fu C.-J."/>
            <person name="Brown M.W."/>
            <person name="Baldauf S.L."/>
        </authorList>
    </citation>
    <scope>NUCLEOTIDE SEQUENCE [LARGE SCALE GENOMIC DNA]</scope>
    <source>
        <strain evidence="3 4">ATCC MYA-3509</strain>
    </source>
</reference>
<evidence type="ECO:0000313" key="3">
    <source>
        <dbReference type="EMBL" id="KAL0478110.1"/>
    </source>
</evidence>
<dbReference type="Gene3D" id="3.40.50.1820">
    <property type="entry name" value="alpha/beta hydrolase"/>
    <property type="match status" value="1"/>
</dbReference>
<dbReference type="InterPro" id="IPR013094">
    <property type="entry name" value="AB_hydrolase_3"/>
</dbReference>